<organism evidence="1 2">
    <name type="scientific">Kitasatospora aureofaciens</name>
    <name type="common">Streptomyces aureofaciens</name>
    <dbReference type="NCBI Taxonomy" id="1894"/>
    <lineage>
        <taxon>Bacteria</taxon>
        <taxon>Bacillati</taxon>
        <taxon>Actinomycetota</taxon>
        <taxon>Actinomycetes</taxon>
        <taxon>Kitasatosporales</taxon>
        <taxon>Streptomycetaceae</taxon>
        <taxon>Kitasatospora</taxon>
    </lineage>
</organism>
<proteinExistence type="predicted"/>
<sequence length="40" mass="4661">MARYHRAREFMEVVTGLWDSLAAPDLVLDTDRRRRLDTAG</sequence>
<protein>
    <submittedName>
        <fullName evidence="1">Uncharacterized protein</fullName>
    </submittedName>
</protein>
<name>A0A8H9LQJ8_KITAU</name>
<dbReference type="AlphaFoldDB" id="A0A8H9LQJ8"/>
<dbReference type="GeneID" id="97490537"/>
<dbReference type="SUPFAM" id="SSF51679">
    <property type="entry name" value="Bacterial luciferase-like"/>
    <property type="match status" value="1"/>
</dbReference>
<gene>
    <name evidence="1" type="ORF">GCM10010502_24990</name>
</gene>
<comment type="caution">
    <text evidence="1">The sequence shown here is derived from an EMBL/GenBank/DDBJ whole genome shotgun (WGS) entry which is preliminary data.</text>
</comment>
<evidence type="ECO:0000313" key="2">
    <source>
        <dbReference type="Proteomes" id="UP000610124"/>
    </source>
</evidence>
<dbReference type="EMBL" id="BMUB01000005">
    <property type="protein sequence ID" value="GGU72426.1"/>
    <property type="molecule type" value="Genomic_DNA"/>
</dbReference>
<evidence type="ECO:0000313" key="1">
    <source>
        <dbReference type="EMBL" id="GGU72426.1"/>
    </source>
</evidence>
<dbReference type="RefSeq" id="WP_267885519.1">
    <property type="nucleotide sequence ID" value="NZ_BMUB01000005.1"/>
</dbReference>
<reference evidence="1 2" key="1">
    <citation type="journal article" date="2014" name="Int. J. Syst. Evol. Microbiol.">
        <title>Complete genome sequence of Corynebacterium casei LMG S-19264T (=DSM 44701T), isolated from a smear-ripened cheese.</title>
        <authorList>
            <consortium name="US DOE Joint Genome Institute (JGI-PGF)"/>
            <person name="Walter F."/>
            <person name="Albersmeier A."/>
            <person name="Kalinowski J."/>
            <person name="Ruckert C."/>
        </authorList>
    </citation>
    <scope>NUCLEOTIDE SEQUENCE [LARGE SCALE GENOMIC DNA]</scope>
    <source>
        <strain evidence="1 2">JCM 4434</strain>
    </source>
</reference>
<dbReference type="InterPro" id="IPR036661">
    <property type="entry name" value="Luciferase-like_sf"/>
</dbReference>
<dbReference type="Proteomes" id="UP000610124">
    <property type="component" value="Unassembled WGS sequence"/>
</dbReference>
<accession>A0A8H9LQJ8</accession>
<dbReference type="GO" id="GO:0016705">
    <property type="term" value="F:oxidoreductase activity, acting on paired donors, with incorporation or reduction of molecular oxygen"/>
    <property type="evidence" value="ECO:0007669"/>
    <property type="project" value="InterPro"/>
</dbReference>